<feature type="region of interest" description="Disordered" evidence="16">
    <location>
        <begin position="507"/>
        <end position="536"/>
    </location>
</feature>
<dbReference type="PANTHER" id="PTHR23063">
    <property type="entry name" value="PHOSPHOLIPID ACYLTRANSFERASE"/>
    <property type="match status" value="1"/>
</dbReference>
<dbReference type="SUPFAM" id="SSF47473">
    <property type="entry name" value="EF-hand"/>
    <property type="match status" value="1"/>
</dbReference>
<evidence type="ECO:0000256" key="2">
    <source>
        <dbReference type="ARBA" id="ARBA00005074"/>
    </source>
</evidence>
<dbReference type="InterPro" id="IPR002048">
    <property type="entry name" value="EF_hand_dom"/>
</dbReference>
<accession>A0A6F9DKH2</accession>
<dbReference type="PANTHER" id="PTHR23063:SF52">
    <property type="entry name" value="LYSOPHOSPHATIDYLCHOLINE ACYLTRANSFERASE"/>
    <property type="match status" value="1"/>
</dbReference>
<dbReference type="InterPro" id="IPR018247">
    <property type="entry name" value="EF_Hand_1_Ca_BS"/>
</dbReference>
<comment type="similarity">
    <text evidence="3">Belongs to the 1-acyl-sn-glycerol-3-phosphate acyltransferase family.</text>
</comment>
<evidence type="ECO:0000259" key="18">
    <source>
        <dbReference type="PROSITE" id="PS50222"/>
    </source>
</evidence>
<evidence type="ECO:0000256" key="11">
    <source>
        <dbReference type="ARBA" id="ARBA00023136"/>
    </source>
</evidence>
<comment type="subcellular location">
    <subcellularLocation>
        <location evidence="1">Membrane</location>
    </subcellularLocation>
</comment>
<dbReference type="SUPFAM" id="SSF69593">
    <property type="entry name" value="Glycerol-3-phosphate (1)-acyltransferase"/>
    <property type="match status" value="1"/>
</dbReference>
<evidence type="ECO:0000256" key="16">
    <source>
        <dbReference type="SAM" id="MobiDB-lite"/>
    </source>
</evidence>
<keyword evidence="11 17" id="KW-0472">Membrane</keyword>
<gene>
    <name evidence="19" type="primary">Lpcat2-002</name>
</gene>
<dbReference type="GO" id="GO:0016020">
    <property type="term" value="C:membrane"/>
    <property type="evidence" value="ECO:0007669"/>
    <property type="project" value="UniProtKB-SubCell"/>
</dbReference>
<keyword evidence="8" id="KW-0106">Calcium</keyword>
<dbReference type="SMART" id="SM00054">
    <property type="entry name" value="EFh"/>
    <property type="match status" value="3"/>
</dbReference>
<reference evidence="19" key="1">
    <citation type="submission" date="2020-04" db="EMBL/GenBank/DDBJ databases">
        <authorList>
            <person name="Neveu A P."/>
        </authorList>
    </citation>
    <scope>NUCLEOTIDE SEQUENCE</scope>
    <source>
        <tissue evidence="19">Whole embryo</tissue>
    </source>
</reference>
<feature type="compositionally biased region" description="Polar residues" evidence="16">
    <location>
        <begin position="514"/>
        <end position="536"/>
    </location>
</feature>
<dbReference type="EMBL" id="LR787614">
    <property type="protein sequence ID" value="CAB3263476.1"/>
    <property type="molecule type" value="mRNA"/>
</dbReference>
<dbReference type="PROSITE" id="PS50222">
    <property type="entry name" value="EF_HAND_2"/>
    <property type="match status" value="2"/>
</dbReference>
<evidence type="ECO:0000256" key="1">
    <source>
        <dbReference type="ARBA" id="ARBA00004370"/>
    </source>
</evidence>
<proteinExistence type="evidence at transcript level"/>
<feature type="domain" description="EF-hand" evidence="18">
    <location>
        <begin position="370"/>
        <end position="405"/>
    </location>
</feature>
<comment type="pathway">
    <text evidence="2">Lipid metabolism; phospholipid metabolism.</text>
</comment>
<dbReference type="GO" id="GO:0005509">
    <property type="term" value="F:calcium ion binding"/>
    <property type="evidence" value="ECO:0007669"/>
    <property type="project" value="InterPro"/>
</dbReference>
<evidence type="ECO:0000256" key="5">
    <source>
        <dbReference type="ARBA" id="ARBA00022679"/>
    </source>
</evidence>
<evidence type="ECO:0000256" key="4">
    <source>
        <dbReference type="ARBA" id="ARBA00022516"/>
    </source>
</evidence>
<evidence type="ECO:0000256" key="15">
    <source>
        <dbReference type="ARBA" id="ARBA00025707"/>
    </source>
</evidence>
<dbReference type="GO" id="GO:0042171">
    <property type="term" value="F:lysophosphatidic acid acyltransferase activity"/>
    <property type="evidence" value="ECO:0007669"/>
    <property type="project" value="TreeGrafter"/>
</dbReference>
<dbReference type="UniPathway" id="UPA00085"/>
<dbReference type="Pfam" id="PF01553">
    <property type="entry name" value="Acyltransferase"/>
    <property type="match status" value="1"/>
</dbReference>
<keyword evidence="14 19" id="KW-0012">Acyltransferase</keyword>
<comment type="pathway">
    <text evidence="15">Phospholipid metabolism.</text>
</comment>
<dbReference type="GO" id="GO:0008654">
    <property type="term" value="P:phospholipid biosynthetic process"/>
    <property type="evidence" value="ECO:0007669"/>
    <property type="project" value="UniProtKB-KW"/>
</dbReference>
<feature type="domain" description="EF-hand" evidence="18">
    <location>
        <begin position="407"/>
        <end position="442"/>
    </location>
</feature>
<dbReference type="Gene3D" id="1.10.238.10">
    <property type="entry name" value="EF-hand"/>
    <property type="match status" value="1"/>
</dbReference>
<evidence type="ECO:0000256" key="12">
    <source>
        <dbReference type="ARBA" id="ARBA00023209"/>
    </source>
</evidence>
<dbReference type="FunFam" id="1.10.238.10:FF:000003">
    <property type="entry name" value="Calmodulin A"/>
    <property type="match status" value="1"/>
</dbReference>
<keyword evidence="12" id="KW-0594">Phospholipid biosynthesis</keyword>
<dbReference type="Pfam" id="PF13499">
    <property type="entry name" value="EF-hand_7"/>
    <property type="match status" value="1"/>
</dbReference>
<evidence type="ECO:0000256" key="6">
    <source>
        <dbReference type="ARBA" id="ARBA00022692"/>
    </source>
</evidence>
<evidence type="ECO:0000256" key="13">
    <source>
        <dbReference type="ARBA" id="ARBA00023264"/>
    </source>
</evidence>
<protein>
    <submittedName>
        <fullName evidence="19">Lysophosphatidylcholine acyltransferase 2-like</fullName>
    </submittedName>
</protein>
<evidence type="ECO:0000256" key="7">
    <source>
        <dbReference type="ARBA" id="ARBA00022737"/>
    </source>
</evidence>
<name>A0A6F9DKH2_9ASCI</name>
<evidence type="ECO:0000313" key="19">
    <source>
        <dbReference type="EMBL" id="CAB3263476.1"/>
    </source>
</evidence>
<evidence type="ECO:0000256" key="14">
    <source>
        <dbReference type="ARBA" id="ARBA00023315"/>
    </source>
</evidence>
<feature type="transmembrane region" description="Helical" evidence="17">
    <location>
        <begin position="83"/>
        <end position="104"/>
    </location>
</feature>
<evidence type="ECO:0000256" key="10">
    <source>
        <dbReference type="ARBA" id="ARBA00023098"/>
    </source>
</evidence>
<sequence>MSLQKGRKIPRQKSFMEPSVNPFVHRIHLTATQKLKVAILSVTFVPIKLILITVSFFITWLYGVLTTIGVKIGAKEPFGPVRLAVVNAIYYFGRMTLFLGGLRYKIRGTRSNSTEAPILVVAPHTSMFDIFAYFASHPPPSTLSRSENHDIPFIGTLMKCLQPILVSRKDSNSRRNTIEEMIRRTSSPHLWPQLLLFPEGTCTNGKALISFKAGAFIPGAPVQPVAIRYLNDMNTYIWTMNGPGYLQLLWLTLCQFQIHTEVTYLPVYYPNEEEKQDPKLYANNVRTVLADALGVPSTDHTFEDCRLMRHAAELNLPMETGLVEFTKLSRKLGMDIDDVQERLSEFAKIAHEHCSGLISIDDFSKFLKMPITPALEEMFTMYDRNNSGYIDFREYVIGLSLVSQPAVTEKTVKLAFKVFDKDGDGMISKDEFYHVLQATFGNELDTEKIFSEMKGDEDEKVSFEEFFAFVKRRPEYAKLFVWYKEMQQDDVSEIIKSNTMLDAEPMVGAPLPSSDETVTQRKTLRMSSNKVQDASS</sequence>
<keyword evidence="4" id="KW-0444">Lipid biosynthesis</keyword>
<dbReference type="PROSITE" id="PS00018">
    <property type="entry name" value="EF_HAND_1"/>
    <property type="match status" value="2"/>
</dbReference>
<dbReference type="GO" id="GO:0047184">
    <property type="term" value="F:1-acylglycerophosphocholine O-acyltransferase activity"/>
    <property type="evidence" value="ECO:0007669"/>
    <property type="project" value="UniProtKB-ARBA"/>
</dbReference>
<dbReference type="GO" id="GO:0005783">
    <property type="term" value="C:endoplasmic reticulum"/>
    <property type="evidence" value="ECO:0007669"/>
    <property type="project" value="TreeGrafter"/>
</dbReference>
<dbReference type="InterPro" id="IPR002123">
    <property type="entry name" value="Plipid/glycerol_acylTrfase"/>
</dbReference>
<dbReference type="CDD" id="cd00051">
    <property type="entry name" value="EFh"/>
    <property type="match status" value="2"/>
</dbReference>
<evidence type="ECO:0000256" key="9">
    <source>
        <dbReference type="ARBA" id="ARBA00022989"/>
    </source>
</evidence>
<keyword evidence="9 17" id="KW-1133">Transmembrane helix</keyword>
<keyword evidence="7" id="KW-0677">Repeat</keyword>
<dbReference type="AlphaFoldDB" id="A0A6F9DKH2"/>
<feature type="transmembrane region" description="Helical" evidence="17">
    <location>
        <begin position="37"/>
        <end position="63"/>
    </location>
</feature>
<dbReference type="CDD" id="cd07991">
    <property type="entry name" value="LPLAT_LPCAT1-like"/>
    <property type="match status" value="1"/>
</dbReference>
<evidence type="ECO:0000256" key="3">
    <source>
        <dbReference type="ARBA" id="ARBA00008655"/>
    </source>
</evidence>
<organism evidence="19">
    <name type="scientific">Phallusia mammillata</name>
    <dbReference type="NCBI Taxonomy" id="59560"/>
    <lineage>
        <taxon>Eukaryota</taxon>
        <taxon>Metazoa</taxon>
        <taxon>Chordata</taxon>
        <taxon>Tunicata</taxon>
        <taxon>Ascidiacea</taxon>
        <taxon>Phlebobranchia</taxon>
        <taxon>Ascidiidae</taxon>
        <taxon>Phallusia</taxon>
    </lineage>
</organism>
<keyword evidence="10" id="KW-0443">Lipid metabolism</keyword>
<dbReference type="PRINTS" id="PR00450">
    <property type="entry name" value="RECOVERIN"/>
</dbReference>
<evidence type="ECO:0000256" key="8">
    <source>
        <dbReference type="ARBA" id="ARBA00022837"/>
    </source>
</evidence>
<keyword evidence="13" id="KW-1208">Phospholipid metabolism</keyword>
<keyword evidence="6 17" id="KW-0812">Transmembrane</keyword>
<dbReference type="InterPro" id="IPR011992">
    <property type="entry name" value="EF-hand-dom_pair"/>
</dbReference>
<dbReference type="InterPro" id="IPR045252">
    <property type="entry name" value="LPCAT1-like"/>
</dbReference>
<keyword evidence="5 19" id="KW-0808">Transferase</keyword>
<dbReference type="SMART" id="SM00563">
    <property type="entry name" value="PlsC"/>
    <property type="match status" value="1"/>
</dbReference>
<evidence type="ECO:0000256" key="17">
    <source>
        <dbReference type="SAM" id="Phobius"/>
    </source>
</evidence>